<dbReference type="EMBL" id="SODP01000002">
    <property type="protein sequence ID" value="TDW69664.1"/>
    <property type="molecule type" value="Genomic_DNA"/>
</dbReference>
<dbReference type="Gene3D" id="3.40.50.720">
    <property type="entry name" value="NAD(P)-binding Rossmann-like Domain"/>
    <property type="match status" value="1"/>
</dbReference>
<evidence type="ECO:0000256" key="1">
    <source>
        <dbReference type="ARBA" id="ARBA00006484"/>
    </source>
</evidence>
<gene>
    <name evidence="4" type="ORF">EV653_3690</name>
</gene>
<dbReference type="PANTHER" id="PTHR24320:SF148">
    <property type="entry name" value="NAD(P)-BINDING ROSSMANN-FOLD SUPERFAMILY PROTEIN"/>
    <property type="match status" value="1"/>
</dbReference>
<dbReference type="Proteomes" id="UP000295146">
    <property type="component" value="Unassembled WGS sequence"/>
</dbReference>
<evidence type="ECO:0000256" key="3">
    <source>
        <dbReference type="RuleBase" id="RU000363"/>
    </source>
</evidence>
<accession>A0A4R8C2F5</accession>
<evidence type="ECO:0000313" key="4">
    <source>
        <dbReference type="EMBL" id="TDW69664.1"/>
    </source>
</evidence>
<proteinExistence type="inferred from homology"/>
<comment type="caution">
    <text evidence="4">The sequence shown here is derived from an EMBL/GenBank/DDBJ whole genome shotgun (WGS) entry which is preliminary data.</text>
</comment>
<dbReference type="PRINTS" id="PR00080">
    <property type="entry name" value="SDRFAMILY"/>
</dbReference>
<dbReference type="OrthoDB" id="3237043at2"/>
<dbReference type="InterPro" id="IPR002347">
    <property type="entry name" value="SDR_fam"/>
</dbReference>
<name>A0A4R8C2F5_9ACTN</name>
<dbReference type="InterPro" id="IPR036291">
    <property type="entry name" value="NAD(P)-bd_dom_sf"/>
</dbReference>
<dbReference type="GO" id="GO:0016491">
    <property type="term" value="F:oxidoreductase activity"/>
    <property type="evidence" value="ECO:0007669"/>
    <property type="project" value="UniProtKB-KW"/>
</dbReference>
<keyword evidence="2" id="KW-0560">Oxidoreductase</keyword>
<dbReference type="Pfam" id="PF00106">
    <property type="entry name" value="adh_short"/>
    <property type="match status" value="1"/>
</dbReference>
<keyword evidence="5" id="KW-1185">Reference proteome</keyword>
<reference evidence="4 5" key="1">
    <citation type="submission" date="2019-03" db="EMBL/GenBank/DDBJ databases">
        <title>Genomic Encyclopedia of Type Strains, Phase III (KMG-III): the genomes of soil and plant-associated and newly described type strains.</title>
        <authorList>
            <person name="Whitman W."/>
        </authorList>
    </citation>
    <scope>NUCLEOTIDE SEQUENCE [LARGE SCALE GENOMIC DNA]</scope>
    <source>
        <strain evidence="4 5">VKM Ac-2573</strain>
    </source>
</reference>
<evidence type="ECO:0000313" key="5">
    <source>
        <dbReference type="Proteomes" id="UP000295146"/>
    </source>
</evidence>
<sequence>MEVVQTILITGATDGLGRELALRLGTAGARILIHGRSAERAERVQAAILAAGGPEPEILLADLAGLREVDKLAGGINGELDVIVNNAGIGAGPRGGPREVSADGIELRFAVNYLAGYRLTRLLLSQLAPSGRIVNVASAGQEPIDFDDPMMERGWDGFSAYQRSKLAQIMFTIDLASDGVLANSLHPATFMATTMVTESGVSPISTVAEGADATMRLITAPDLPTGRYFNGLRESRANEQAYDADARARLRSLSDELIATALR</sequence>
<dbReference type="PANTHER" id="PTHR24320">
    <property type="entry name" value="RETINOL DEHYDROGENASE"/>
    <property type="match status" value="1"/>
</dbReference>
<protein>
    <submittedName>
        <fullName evidence="4">Short subunit dehydrogenase</fullName>
    </submittedName>
</protein>
<dbReference type="PRINTS" id="PR00081">
    <property type="entry name" value="GDHRDH"/>
</dbReference>
<comment type="similarity">
    <text evidence="1 3">Belongs to the short-chain dehydrogenases/reductases (SDR) family.</text>
</comment>
<dbReference type="SUPFAM" id="SSF51735">
    <property type="entry name" value="NAD(P)-binding Rossmann-fold domains"/>
    <property type="match status" value="1"/>
</dbReference>
<organism evidence="4 5">
    <name type="scientific">Kribbella pratensis</name>
    <dbReference type="NCBI Taxonomy" id="2512112"/>
    <lineage>
        <taxon>Bacteria</taxon>
        <taxon>Bacillati</taxon>
        <taxon>Actinomycetota</taxon>
        <taxon>Actinomycetes</taxon>
        <taxon>Propionibacteriales</taxon>
        <taxon>Kribbellaceae</taxon>
        <taxon>Kribbella</taxon>
    </lineage>
</organism>
<evidence type="ECO:0000256" key="2">
    <source>
        <dbReference type="ARBA" id="ARBA00023002"/>
    </source>
</evidence>
<dbReference type="AlphaFoldDB" id="A0A4R8C2F5"/>